<keyword evidence="3" id="KW-1185">Reference proteome</keyword>
<name>A0A6A6LM28_HEVBR</name>
<comment type="caution">
    <text evidence="2">The sequence shown here is derived from an EMBL/GenBank/DDBJ whole genome shotgun (WGS) entry which is preliminary data.</text>
</comment>
<dbReference type="EMBL" id="JAAGAX010000010">
    <property type="protein sequence ID" value="KAF2302074.1"/>
    <property type="molecule type" value="Genomic_DNA"/>
</dbReference>
<dbReference type="AlphaFoldDB" id="A0A6A6LM28"/>
<protein>
    <recommendedName>
        <fullName evidence="4">DUF4283 domain-containing protein</fullName>
    </recommendedName>
</protein>
<organism evidence="2 3">
    <name type="scientific">Hevea brasiliensis</name>
    <name type="common">Para rubber tree</name>
    <name type="synonym">Siphonia brasiliensis</name>
    <dbReference type="NCBI Taxonomy" id="3981"/>
    <lineage>
        <taxon>Eukaryota</taxon>
        <taxon>Viridiplantae</taxon>
        <taxon>Streptophyta</taxon>
        <taxon>Embryophyta</taxon>
        <taxon>Tracheophyta</taxon>
        <taxon>Spermatophyta</taxon>
        <taxon>Magnoliopsida</taxon>
        <taxon>eudicotyledons</taxon>
        <taxon>Gunneridae</taxon>
        <taxon>Pentapetalae</taxon>
        <taxon>rosids</taxon>
        <taxon>fabids</taxon>
        <taxon>Malpighiales</taxon>
        <taxon>Euphorbiaceae</taxon>
        <taxon>Crotonoideae</taxon>
        <taxon>Micrandreae</taxon>
        <taxon>Hevea</taxon>
    </lineage>
</organism>
<evidence type="ECO:0000313" key="3">
    <source>
        <dbReference type="Proteomes" id="UP000467840"/>
    </source>
</evidence>
<sequence>MQAWAGSPSHRVANVYVRENFSKAKAPSSPPQRQVYRQQVRDGDGDTSLTYIMSGHYSVPDELKKENLEWLANCAVATMLNIHTISNMEEYLMKEGMFSISVIPMGGDTILLVFKDTESVKNFIEMPLLNEWFVEVNPWSEEFTSQKRGMCGTFILMDPLMQKKSQLGYAEILLLIVSSSVGPITIAVDVEKSWFNVLMVEECVSNGDFVRSYCPGHSSKKHSIVKDNSSDEEDDTGQASMSSAIGLSNAYKVNEG</sequence>
<evidence type="ECO:0000256" key="1">
    <source>
        <dbReference type="SAM" id="MobiDB-lite"/>
    </source>
</evidence>
<accession>A0A6A6LM28</accession>
<evidence type="ECO:0000313" key="2">
    <source>
        <dbReference type="EMBL" id="KAF2302074.1"/>
    </source>
</evidence>
<reference evidence="2 3" key="1">
    <citation type="journal article" date="2020" name="Mol. Plant">
        <title>The Chromosome-Based Rubber Tree Genome Provides New Insights into Spurge Genome Evolution and Rubber Biosynthesis.</title>
        <authorList>
            <person name="Liu J."/>
            <person name="Shi C."/>
            <person name="Shi C.C."/>
            <person name="Li W."/>
            <person name="Zhang Q.J."/>
            <person name="Zhang Y."/>
            <person name="Li K."/>
            <person name="Lu H.F."/>
            <person name="Shi C."/>
            <person name="Zhu S.T."/>
            <person name="Xiao Z.Y."/>
            <person name="Nan H."/>
            <person name="Yue Y."/>
            <person name="Zhu X.G."/>
            <person name="Wu Y."/>
            <person name="Hong X.N."/>
            <person name="Fan G.Y."/>
            <person name="Tong Y."/>
            <person name="Zhang D."/>
            <person name="Mao C.L."/>
            <person name="Liu Y.L."/>
            <person name="Hao S.J."/>
            <person name="Liu W.Q."/>
            <person name="Lv M.Q."/>
            <person name="Zhang H.B."/>
            <person name="Liu Y."/>
            <person name="Hu-Tang G.R."/>
            <person name="Wang J.P."/>
            <person name="Wang J.H."/>
            <person name="Sun Y.H."/>
            <person name="Ni S.B."/>
            <person name="Chen W.B."/>
            <person name="Zhang X.C."/>
            <person name="Jiao Y.N."/>
            <person name="Eichler E.E."/>
            <person name="Li G.H."/>
            <person name="Liu X."/>
            <person name="Gao L.Z."/>
        </authorList>
    </citation>
    <scope>NUCLEOTIDE SEQUENCE [LARGE SCALE GENOMIC DNA]</scope>
    <source>
        <strain evidence="3">cv. GT1</strain>
        <tissue evidence="2">Leaf</tissue>
    </source>
</reference>
<evidence type="ECO:0008006" key="4">
    <source>
        <dbReference type="Google" id="ProtNLM"/>
    </source>
</evidence>
<feature type="compositionally biased region" description="Polar residues" evidence="1">
    <location>
        <begin position="237"/>
        <end position="246"/>
    </location>
</feature>
<feature type="region of interest" description="Disordered" evidence="1">
    <location>
        <begin position="217"/>
        <end position="256"/>
    </location>
</feature>
<gene>
    <name evidence="2" type="ORF">GH714_032341</name>
</gene>
<proteinExistence type="predicted"/>
<dbReference type="Proteomes" id="UP000467840">
    <property type="component" value="Chromosome 4"/>
</dbReference>